<dbReference type="AlphaFoldDB" id="A0A7S0MNM7"/>
<accession>A0A7S0MNM7</accession>
<organism evidence="2">
    <name type="scientific">Cryptomonas curvata</name>
    <dbReference type="NCBI Taxonomy" id="233186"/>
    <lineage>
        <taxon>Eukaryota</taxon>
        <taxon>Cryptophyceae</taxon>
        <taxon>Cryptomonadales</taxon>
        <taxon>Cryptomonadaceae</taxon>
        <taxon>Cryptomonas</taxon>
    </lineage>
</organism>
<evidence type="ECO:0000313" key="2">
    <source>
        <dbReference type="EMBL" id="CAD8645894.1"/>
    </source>
</evidence>
<reference evidence="2" key="1">
    <citation type="submission" date="2021-01" db="EMBL/GenBank/DDBJ databases">
        <authorList>
            <person name="Corre E."/>
            <person name="Pelletier E."/>
            <person name="Niang G."/>
            <person name="Scheremetjew M."/>
            <person name="Finn R."/>
            <person name="Kale V."/>
            <person name="Holt S."/>
            <person name="Cochrane G."/>
            <person name="Meng A."/>
            <person name="Brown T."/>
            <person name="Cohen L."/>
        </authorList>
    </citation>
    <scope>NUCLEOTIDE SEQUENCE</scope>
    <source>
        <strain evidence="2">CCAP979/52</strain>
    </source>
</reference>
<evidence type="ECO:0000256" key="1">
    <source>
        <dbReference type="SAM" id="MobiDB-lite"/>
    </source>
</evidence>
<sequence length="387" mass="42589">MVKRRGHILVLTATIAIASVLAFTGTYNYAGEIKLEEYTYSQINQPQVQYTYTQNQESTPTAYTYAVQPSNENSGGYNYEAVVNGGQGDGYYTYTTNAAQGGQGLTYTAEPAPEQMTVINGYATEPQEKWNTIPVGTLHPLDTAGKWESGTFDSINPDGSSRVMAPLTLSGEREDGAVASEARRKPSVGLKGRARAQFSSLAELGSSTVFSVPISKVVNLSTEDQKRWANHVLQMRRRQEIFSASPKQVLTMTPAEQKLWAQHTLRAYRNQLLAKQSRQGKRWASQVEKLMHLHKVAAHNRKSTGAHPHGATRASKPSAVPPVSHKAVTRKATVFDGFGFPELKSPSPNVAQIQTRLQITRSLQSHRRCDASCLKLARMLAQDQLPV</sequence>
<gene>
    <name evidence="2" type="ORF">CCUR1050_LOCUS23579</name>
</gene>
<feature type="region of interest" description="Disordered" evidence="1">
    <location>
        <begin position="300"/>
        <end position="325"/>
    </location>
</feature>
<dbReference type="EMBL" id="HBEZ01042842">
    <property type="protein sequence ID" value="CAD8645894.1"/>
    <property type="molecule type" value="Transcribed_RNA"/>
</dbReference>
<name>A0A7S0MNM7_9CRYP</name>
<protein>
    <submittedName>
        <fullName evidence="2">Uncharacterized protein</fullName>
    </submittedName>
</protein>
<proteinExistence type="predicted"/>